<dbReference type="GO" id="GO:0071518">
    <property type="term" value="F:autoinducer-2 kinase activity"/>
    <property type="evidence" value="ECO:0007669"/>
    <property type="project" value="UniProtKB-UniRule"/>
</dbReference>
<feature type="domain" description="Carbohydrate kinase FGGY C-terminal" evidence="7">
    <location>
        <begin position="291"/>
        <end position="456"/>
    </location>
</feature>
<gene>
    <name evidence="8" type="primary">lsrK_1</name>
    <name evidence="5" type="synonym">lsrK</name>
    <name evidence="8" type="ORF">NCTC9504_01036</name>
</gene>
<dbReference type="InterPro" id="IPR033676">
    <property type="entry name" value="AI-2_kinase"/>
</dbReference>
<dbReference type="PANTHER" id="PTHR43095:SF1">
    <property type="entry name" value="AUTOINDUCER-2 KINASE"/>
    <property type="match status" value="1"/>
</dbReference>
<keyword evidence="3 5" id="KW-0808">Transferase</keyword>
<comment type="subcellular location">
    <subcellularLocation>
        <location evidence="5">Cytoplasm</location>
    </subcellularLocation>
</comment>
<dbReference type="CDD" id="cd07775">
    <property type="entry name" value="ASKHA_NBD_FGGY_AI-2K"/>
    <property type="match status" value="1"/>
</dbReference>
<protein>
    <recommendedName>
        <fullName evidence="5">Autoinducer-2 kinase</fullName>
        <shortName evidence="5">AI-2 kinase</shortName>
        <ecNumber evidence="5">2.7.1.189</ecNumber>
    </recommendedName>
</protein>
<evidence type="ECO:0000313" key="9">
    <source>
        <dbReference type="Proteomes" id="UP000254020"/>
    </source>
</evidence>
<evidence type="ECO:0000256" key="1">
    <source>
        <dbReference type="ARBA" id="ARBA00009156"/>
    </source>
</evidence>
<proteinExistence type="inferred from homology"/>
<evidence type="ECO:0000256" key="2">
    <source>
        <dbReference type="ARBA" id="ARBA00022490"/>
    </source>
</evidence>
<organism evidence="8 9">
    <name type="scientific">Klebsiella pneumoniae subsp. pneumoniae</name>
    <dbReference type="NCBI Taxonomy" id="72407"/>
    <lineage>
        <taxon>Bacteria</taxon>
        <taxon>Pseudomonadati</taxon>
        <taxon>Pseudomonadota</taxon>
        <taxon>Gammaproteobacteria</taxon>
        <taxon>Enterobacterales</taxon>
        <taxon>Enterobacteriaceae</taxon>
        <taxon>Klebsiella/Raoultella group</taxon>
        <taxon>Klebsiella</taxon>
        <taxon>Klebsiella pneumoniae complex</taxon>
    </lineage>
</organism>
<evidence type="ECO:0000313" key="8">
    <source>
        <dbReference type="EMBL" id="STU59056.1"/>
    </source>
</evidence>
<dbReference type="Pfam" id="PF00370">
    <property type="entry name" value="FGGY_N"/>
    <property type="match status" value="1"/>
</dbReference>
<accession>A0A377Z1A4</accession>
<dbReference type="EC" id="2.7.1.189" evidence="5"/>
<evidence type="ECO:0000259" key="7">
    <source>
        <dbReference type="Pfam" id="PF02782"/>
    </source>
</evidence>
<feature type="domain" description="Carbohydrate kinase FGGY N-terminal" evidence="6">
    <location>
        <begin position="3"/>
        <end position="250"/>
    </location>
</feature>
<name>A0A377Z1A4_KLEPN</name>
<dbReference type="InterPro" id="IPR043129">
    <property type="entry name" value="ATPase_NBD"/>
</dbReference>
<dbReference type="Gene3D" id="3.30.420.40">
    <property type="match status" value="2"/>
</dbReference>
<dbReference type="Proteomes" id="UP000254020">
    <property type="component" value="Unassembled WGS sequence"/>
</dbReference>
<dbReference type="GO" id="GO:0005737">
    <property type="term" value="C:cytoplasm"/>
    <property type="evidence" value="ECO:0007669"/>
    <property type="project" value="UniProtKB-SubCell"/>
</dbReference>
<dbReference type="PANTHER" id="PTHR43095">
    <property type="entry name" value="SUGAR KINASE"/>
    <property type="match status" value="1"/>
</dbReference>
<reference evidence="8 9" key="1">
    <citation type="submission" date="2018-06" db="EMBL/GenBank/DDBJ databases">
        <authorList>
            <consortium name="Pathogen Informatics"/>
            <person name="Doyle S."/>
        </authorList>
    </citation>
    <scope>NUCLEOTIDE SEQUENCE [LARGE SCALE GENOMIC DNA]</scope>
    <source>
        <strain evidence="8 9">NCTC9504</strain>
    </source>
</reference>
<dbReference type="InterPro" id="IPR018484">
    <property type="entry name" value="FGGY_N"/>
</dbReference>
<dbReference type="InterPro" id="IPR050406">
    <property type="entry name" value="FGGY_Carb_Kinase"/>
</dbReference>
<dbReference type="GO" id="GO:0005975">
    <property type="term" value="P:carbohydrate metabolic process"/>
    <property type="evidence" value="ECO:0007669"/>
    <property type="project" value="InterPro"/>
</dbReference>
<dbReference type="AlphaFoldDB" id="A0A377Z1A4"/>
<evidence type="ECO:0000256" key="3">
    <source>
        <dbReference type="ARBA" id="ARBA00022679"/>
    </source>
</evidence>
<evidence type="ECO:0000259" key="6">
    <source>
        <dbReference type="Pfam" id="PF00370"/>
    </source>
</evidence>
<dbReference type="SUPFAM" id="SSF53067">
    <property type="entry name" value="Actin-like ATPase domain"/>
    <property type="match status" value="2"/>
</dbReference>
<keyword evidence="4 5" id="KW-0418">Kinase</keyword>
<dbReference type="NCBIfam" id="NF008187">
    <property type="entry name" value="PRK10939.1"/>
    <property type="match status" value="1"/>
</dbReference>
<comment type="function">
    <text evidence="5">Catalyzes the phosphorylation of autoinducer-2 (AI-2) to phospho-AI-2, which subsequently inactivates the transcriptional regulator LsrR and leads to the transcription of the lsr operon. Phosphorylates the ring-open form of (S)-4,5-dihydroxypentane-2,3-dione (DPD), which is the precursor to all AI-2 signaling molecules, at the C5 position.</text>
</comment>
<comment type="similarity">
    <text evidence="1 5">Belongs to the FGGY kinase family.</text>
</comment>
<dbReference type="Pfam" id="PF02782">
    <property type="entry name" value="FGGY_C"/>
    <property type="match status" value="1"/>
</dbReference>
<dbReference type="HAMAP" id="MF_02053">
    <property type="entry name" value="LsrK"/>
    <property type="match status" value="1"/>
</dbReference>
<dbReference type="EMBL" id="UGMA01000005">
    <property type="protein sequence ID" value="STU59056.1"/>
    <property type="molecule type" value="Genomic_DNA"/>
</dbReference>
<dbReference type="InterPro" id="IPR000577">
    <property type="entry name" value="Carb_kinase_FGGY"/>
</dbReference>
<keyword evidence="2 5" id="KW-0963">Cytoplasm</keyword>
<evidence type="ECO:0000256" key="4">
    <source>
        <dbReference type="ARBA" id="ARBA00022777"/>
    </source>
</evidence>
<dbReference type="GO" id="GO:0009372">
    <property type="term" value="P:quorum sensing"/>
    <property type="evidence" value="ECO:0007669"/>
    <property type="project" value="InterPro"/>
</dbReference>
<comment type="catalytic activity">
    <reaction evidence="5">
        <text>(S)-4,5-dihydroxypentane-2,3-dione + ATP = (2S)-2-hydroxy-3,4-dioxopentyl phosphate + ADP + H(+)</text>
        <dbReference type="Rhea" id="RHEA:15377"/>
        <dbReference type="ChEBI" id="CHEBI:15378"/>
        <dbReference type="ChEBI" id="CHEBI:29484"/>
        <dbReference type="ChEBI" id="CHEBI:30616"/>
        <dbReference type="ChEBI" id="CHEBI:71677"/>
        <dbReference type="ChEBI" id="CHEBI:456216"/>
        <dbReference type="EC" id="2.7.1.189"/>
    </reaction>
</comment>
<dbReference type="InterPro" id="IPR018485">
    <property type="entry name" value="FGGY_C"/>
</dbReference>
<sequence>MSYLLALDAGTGSIRAVIFDLNGRQLAVGQAEWKHLSVDNVPGSMEFDLTTNWQLACQCIRQALDAARLSAADIQSVACCSMREGIVLYDRNGEAIWACANVDARASREVAELKEIHDYRFESEVYEVSGQTLALSAMPRLLWLAHHRPDIYRKAATITMISDWLAAKLSGELAVDPSNAGTTGMLDLFSRDWRPALLDMAGLRADMLSPVKETGTLLGAVTEAAAQQSGLRAGTPVVMGGGDVQLGCLGLGVVRAGQTAVLGGTFWQQVVNLPQVRTDPQMNIRVNPHVIPGMAQAESISFFTGLTMRWFRDAFCAEEKLIAERLGVDAYSLLEEMASRVPAGSHGVMPIFSDAMHFKQWYHAAPSFINLSIDPEKCNKATLFRALEENAAIVSACNLAQISQFSGVTFDSLVFAGGGSKGALWSQILSDVTGLPVRVPVVREATALGCAIAAGTGAGLYDDMASTGERLVSWHREFTPNPQHRELYQEMMSKWQTVYADQLGLVDSGLTTSMWQAPGLERRQRVVSSPHPNYRCRSAFPPLSLWERAGVWGNASPFFESHHNHRTPLFPFSPRWLN</sequence>
<evidence type="ECO:0000256" key="5">
    <source>
        <dbReference type="HAMAP-Rule" id="MF_02053"/>
    </source>
</evidence>
<dbReference type="PIRSF" id="PIRSF000538">
    <property type="entry name" value="GlpK"/>
    <property type="match status" value="1"/>
</dbReference>